<dbReference type="OrthoDB" id="2581067at2759"/>
<keyword evidence="1" id="KW-0812">Transmembrane</keyword>
<evidence type="ECO:0000256" key="1">
    <source>
        <dbReference type="SAM" id="Phobius"/>
    </source>
</evidence>
<keyword evidence="4" id="KW-1185">Reference proteome</keyword>
<evidence type="ECO:0000256" key="2">
    <source>
        <dbReference type="SAM" id="SignalP"/>
    </source>
</evidence>
<comment type="caution">
    <text evidence="3">The sequence shown here is derived from an EMBL/GenBank/DDBJ whole genome shotgun (WGS) entry which is preliminary data.</text>
</comment>
<keyword evidence="1" id="KW-0472">Membrane</keyword>
<evidence type="ECO:0008006" key="5">
    <source>
        <dbReference type="Google" id="ProtNLM"/>
    </source>
</evidence>
<proteinExistence type="predicted"/>
<dbReference type="AlphaFoldDB" id="A0A060SU12"/>
<accession>A0A060SU12</accession>
<dbReference type="EMBL" id="CCBP010000285">
    <property type="protein sequence ID" value="CDO75714.1"/>
    <property type="molecule type" value="Genomic_DNA"/>
</dbReference>
<dbReference type="HOGENOM" id="CLU_115517_0_0_1"/>
<gene>
    <name evidence="3" type="ORF">BN946_scf184493.g12</name>
</gene>
<feature type="signal peptide" evidence="2">
    <location>
        <begin position="1"/>
        <end position="26"/>
    </location>
</feature>
<organism evidence="3 4">
    <name type="scientific">Pycnoporus cinnabarinus</name>
    <name type="common">Cinnabar-red polypore</name>
    <name type="synonym">Trametes cinnabarina</name>
    <dbReference type="NCBI Taxonomy" id="5643"/>
    <lineage>
        <taxon>Eukaryota</taxon>
        <taxon>Fungi</taxon>
        <taxon>Dikarya</taxon>
        <taxon>Basidiomycota</taxon>
        <taxon>Agaricomycotina</taxon>
        <taxon>Agaricomycetes</taxon>
        <taxon>Polyporales</taxon>
        <taxon>Polyporaceae</taxon>
        <taxon>Trametes</taxon>
    </lineage>
</organism>
<keyword evidence="1" id="KW-1133">Transmembrane helix</keyword>
<evidence type="ECO:0000313" key="4">
    <source>
        <dbReference type="Proteomes" id="UP000029665"/>
    </source>
</evidence>
<feature type="chain" id="PRO_5001587722" description="Ser-Thr-rich glycosyl-phosphatidyl-inositol-anchored membrane family-domain-containing protein" evidence="2">
    <location>
        <begin position="27"/>
        <end position="201"/>
    </location>
</feature>
<evidence type="ECO:0000313" key="3">
    <source>
        <dbReference type="EMBL" id="CDO75714.1"/>
    </source>
</evidence>
<reference evidence="3" key="1">
    <citation type="submission" date="2014-01" db="EMBL/GenBank/DDBJ databases">
        <title>The genome of the white-rot fungus Pycnoporus cinnabarinus: a basidiomycete model with a versatile arsenal for lignocellulosic biomass breakdown.</title>
        <authorList>
            <person name="Levasseur A."/>
            <person name="Lomascolo A."/>
            <person name="Ruiz-Duenas F.J."/>
            <person name="Uzan E."/>
            <person name="Piumi F."/>
            <person name="Kues U."/>
            <person name="Ram A.F.J."/>
            <person name="Murat C."/>
            <person name="Haon M."/>
            <person name="Benoit I."/>
            <person name="Arfi Y."/>
            <person name="Chevret D."/>
            <person name="Drula E."/>
            <person name="Kwon M.J."/>
            <person name="Gouret P."/>
            <person name="Lesage-Meessen L."/>
            <person name="Lombard V."/>
            <person name="Mariette J."/>
            <person name="Noirot C."/>
            <person name="Park J."/>
            <person name="Patyshakuliyeva A."/>
            <person name="Wieneger R.A.B."/>
            <person name="Wosten H.A.B."/>
            <person name="Martin F."/>
            <person name="Coutinho P.M."/>
            <person name="de Vries R."/>
            <person name="Martinez A.T."/>
            <person name="Klopp C."/>
            <person name="Pontarotti P."/>
            <person name="Henrissat B."/>
            <person name="Record E."/>
        </authorList>
    </citation>
    <scope>NUCLEOTIDE SEQUENCE [LARGE SCALE GENOMIC DNA]</scope>
    <source>
        <strain evidence="3">BRFM137</strain>
    </source>
</reference>
<name>A0A060SU12_PYCCI</name>
<feature type="transmembrane region" description="Helical" evidence="1">
    <location>
        <begin position="182"/>
        <end position="200"/>
    </location>
</feature>
<sequence length="201" mass="20886">MHVLSYLPSGLLSLFFAWYLLPLAYANSYFVISQPSKGNIWANGAVNPISWTKGLLDGVNSLDIELARLSQDGLIFVARDVPATSSTGALNLLLQDVPAGDDYYLLFLNSTHGVMYASSQRFSIADAGNSSATSATPAAGAATVTVSGAPNPTAVFATTFPPSANGVSAPGWRAFEGARPQLLALSAVMVVCALGGAWTVL</sequence>
<keyword evidence="2" id="KW-0732">Signal</keyword>
<dbReference type="Proteomes" id="UP000029665">
    <property type="component" value="Unassembled WGS sequence"/>
</dbReference>
<protein>
    <recommendedName>
        <fullName evidence="5">Ser-Thr-rich glycosyl-phosphatidyl-inositol-anchored membrane family-domain-containing protein</fullName>
    </recommendedName>
</protein>
<dbReference type="OMA" id="THGVMYA"/>